<keyword evidence="2 4" id="KW-0808">Transferase</keyword>
<dbReference type="EMBL" id="JAGINP010000032">
    <property type="protein sequence ID" value="MBP2296535.1"/>
    <property type="molecule type" value="Genomic_DNA"/>
</dbReference>
<dbReference type="NCBIfam" id="TIGR01930">
    <property type="entry name" value="AcCoA-C-Actrans"/>
    <property type="match status" value="1"/>
</dbReference>
<evidence type="ECO:0000256" key="1">
    <source>
        <dbReference type="ARBA" id="ARBA00010982"/>
    </source>
</evidence>
<protein>
    <submittedName>
        <fullName evidence="7">Acetyl-CoA C-acetyltransferase</fullName>
        <ecNumber evidence="7">2.3.1.9</ecNumber>
    </submittedName>
</protein>
<accession>A0ABS4SVD6</accession>
<dbReference type="SUPFAM" id="SSF53901">
    <property type="entry name" value="Thiolase-like"/>
    <property type="match status" value="2"/>
</dbReference>
<keyword evidence="3 4" id="KW-0012">Acyltransferase</keyword>
<dbReference type="InterPro" id="IPR016039">
    <property type="entry name" value="Thiolase-like"/>
</dbReference>
<name>A0ABS4SVD6_9PROT</name>
<dbReference type="EC" id="2.3.1.9" evidence="7"/>
<dbReference type="Gene3D" id="3.40.47.10">
    <property type="match status" value="2"/>
</dbReference>
<dbReference type="InterPro" id="IPR020616">
    <property type="entry name" value="Thiolase_N"/>
</dbReference>
<comment type="similarity">
    <text evidence="1 4">Belongs to the thiolase-like superfamily. Thiolase family.</text>
</comment>
<reference evidence="7 8" key="1">
    <citation type="submission" date="2021-03" db="EMBL/GenBank/DDBJ databases">
        <title>Genomic Encyclopedia of Type Strains, Phase III (KMG-III): the genomes of soil and plant-associated and newly described type strains.</title>
        <authorList>
            <person name="Whitman W."/>
        </authorList>
    </citation>
    <scope>NUCLEOTIDE SEQUENCE [LARGE SCALE GENOMIC DNA]</scope>
    <source>
        <strain evidence="7 8">IMMIB AFH-6</strain>
    </source>
</reference>
<evidence type="ECO:0000259" key="5">
    <source>
        <dbReference type="Pfam" id="PF00108"/>
    </source>
</evidence>
<dbReference type="PROSITE" id="PS00099">
    <property type="entry name" value="THIOLASE_3"/>
    <property type="match status" value="1"/>
</dbReference>
<dbReference type="PIRSF" id="PIRSF000429">
    <property type="entry name" value="Ac-CoA_Ac_transf"/>
    <property type="match status" value="1"/>
</dbReference>
<dbReference type="InterPro" id="IPR002155">
    <property type="entry name" value="Thiolase"/>
</dbReference>
<gene>
    <name evidence="7" type="ORF">J2851_006353</name>
</gene>
<dbReference type="Proteomes" id="UP000781958">
    <property type="component" value="Unassembled WGS sequence"/>
</dbReference>
<dbReference type="PANTHER" id="PTHR18919">
    <property type="entry name" value="ACETYL-COA C-ACYLTRANSFERASE"/>
    <property type="match status" value="1"/>
</dbReference>
<feature type="domain" description="Thiolase C-terminal" evidence="6">
    <location>
        <begin position="279"/>
        <end position="399"/>
    </location>
</feature>
<dbReference type="CDD" id="cd00751">
    <property type="entry name" value="thiolase"/>
    <property type="match status" value="1"/>
</dbReference>
<keyword evidence="8" id="KW-1185">Reference proteome</keyword>
<sequence length="405" mass="41604">MPTPLSSADSDPIVIVSAVRTPLGRFQGDLSALPAAALGSHVIRAALERAGLAADRVDEVLMGCVLPAGQGQAPARQAARGAGLPDATGATTVNKVCGSGMKATMLAHDLIRAGSADIVVAGGMESMTNAPYLLAKARGGYRIGHDRLLDHLMLDGLEDAYEGGRPMGDFGEATAQSYGFSRADQDAYAVETLTRARSAVESGAFAAEIAPIAVPGKGGERIVAQDENPLKVSPDKIPALKPAFRKDGTITAASSSANADGAAALVLTRRSVAEREGLPVLAVIRGHATHSQDPAWFTTAPIPAIRKLLDKVGWSVRDVELFEINEAFAAVAMAAQRDLDIPRDRLNVNGGACAIGHPIGATGARLIVTLLHALAARGLTRGVASLCIGGGEATAIAVEIATGRV</sequence>
<dbReference type="PANTHER" id="PTHR18919:SF138">
    <property type="entry name" value="ACETYL-COA C-ACETYLTRANSFERASE"/>
    <property type="match status" value="1"/>
</dbReference>
<evidence type="ECO:0000313" key="8">
    <source>
        <dbReference type="Proteomes" id="UP000781958"/>
    </source>
</evidence>
<evidence type="ECO:0000256" key="2">
    <source>
        <dbReference type="ARBA" id="ARBA00022679"/>
    </source>
</evidence>
<dbReference type="Pfam" id="PF00108">
    <property type="entry name" value="Thiolase_N"/>
    <property type="match status" value="1"/>
</dbReference>
<evidence type="ECO:0000259" key="6">
    <source>
        <dbReference type="Pfam" id="PF02803"/>
    </source>
</evidence>
<comment type="caution">
    <text evidence="7">The sequence shown here is derived from an EMBL/GenBank/DDBJ whole genome shotgun (WGS) entry which is preliminary data.</text>
</comment>
<dbReference type="InterPro" id="IPR020617">
    <property type="entry name" value="Thiolase_C"/>
</dbReference>
<dbReference type="Pfam" id="PF02803">
    <property type="entry name" value="Thiolase_C"/>
    <property type="match status" value="1"/>
</dbReference>
<dbReference type="GO" id="GO:0003985">
    <property type="term" value="F:acetyl-CoA C-acetyltransferase activity"/>
    <property type="evidence" value="ECO:0007669"/>
    <property type="project" value="UniProtKB-EC"/>
</dbReference>
<evidence type="ECO:0000256" key="3">
    <source>
        <dbReference type="ARBA" id="ARBA00023315"/>
    </source>
</evidence>
<feature type="domain" description="Thiolase N-terminal" evidence="5">
    <location>
        <begin position="13"/>
        <end position="270"/>
    </location>
</feature>
<proteinExistence type="inferred from homology"/>
<evidence type="ECO:0000313" key="7">
    <source>
        <dbReference type="EMBL" id="MBP2296535.1"/>
    </source>
</evidence>
<evidence type="ECO:0000256" key="4">
    <source>
        <dbReference type="RuleBase" id="RU003557"/>
    </source>
</evidence>
<organism evidence="7 8">
    <name type="scientific">Azospirillum rugosum</name>
    <dbReference type="NCBI Taxonomy" id="416170"/>
    <lineage>
        <taxon>Bacteria</taxon>
        <taxon>Pseudomonadati</taxon>
        <taxon>Pseudomonadota</taxon>
        <taxon>Alphaproteobacteria</taxon>
        <taxon>Rhodospirillales</taxon>
        <taxon>Azospirillaceae</taxon>
        <taxon>Azospirillum</taxon>
    </lineage>
</organism>
<dbReference type="InterPro" id="IPR020610">
    <property type="entry name" value="Thiolase_AS"/>
</dbReference>
<dbReference type="RefSeq" id="WP_209771823.1">
    <property type="nucleotide sequence ID" value="NZ_JAGINP010000032.1"/>
</dbReference>